<gene>
    <name evidence="1" type="ORF">APB76_12160</name>
</gene>
<dbReference type="AlphaFoldDB" id="A0A177XZF1"/>
<protein>
    <submittedName>
        <fullName evidence="1">Uncharacterized protein</fullName>
    </submittedName>
</protein>
<reference evidence="1 2" key="1">
    <citation type="journal article" date="2016" name="Syst. Appl. Microbiol.">
        <title>Vibrio bivalvicida sp. nov., a novel larval pathogen for bivalve molluscs reared in a hatchery.</title>
        <authorList>
            <person name="Dubert J."/>
            <person name="Romalde J.L."/>
            <person name="Prado S."/>
            <person name="Barja J.L."/>
        </authorList>
    </citation>
    <scope>NUCLEOTIDE SEQUENCE [LARGE SCALE GENOMIC DNA]</scope>
    <source>
        <strain evidence="1 2">605</strain>
    </source>
</reference>
<comment type="caution">
    <text evidence="1">The sequence shown here is derived from an EMBL/GenBank/DDBJ whole genome shotgun (WGS) entry which is preliminary data.</text>
</comment>
<dbReference type="Proteomes" id="UP000078406">
    <property type="component" value="Unassembled WGS sequence"/>
</dbReference>
<evidence type="ECO:0000313" key="1">
    <source>
        <dbReference type="EMBL" id="OAJ93961.1"/>
    </source>
</evidence>
<proteinExistence type="predicted"/>
<sequence length="455" mass="52639">MLKLKDANVLIVKEFPNKSIGISSLLLSLGIKQHKIIHLNAPHEPLNRTFHDRFDILICDQSYRRNQVKACDLLNELNVMRTIDERSTIIMDCFETNIKDVSYYLADIHLRPEDTQRDISELIRKVFEKKNKVWPLLQREHDFSEEEMTKRYQFFERHYPEYQYDLMLNRGHQYLINRDLKAATELYGALIKEASKKDYSLEVSFFLNALSLNGQSEDALELHEKFDVSKVQFGQPFDEMGTLLLLKNGHFQRAYRMLSTSGIRYGHNLAQRTMIGLMGIIMGKTEQGLEHFSSNLATAKLLNRDVAYHMLNYMFALLMLWMKGGEGAALYEKKYQQMLKEVSRYKLSEADDLQLAMIRLHGDCLTIGSQHAESLISGLTKKLTKASCTSKIHALYLASGLGNKTYFYELRKGLIQCESVFMIDPIPPFCAAIAKSMDFSRFATEMGQFQREKVE</sequence>
<accession>A0A177XZF1</accession>
<dbReference type="RefSeq" id="WP_054961542.1">
    <property type="nucleotide sequence ID" value="NZ_LLEI02000032.1"/>
</dbReference>
<name>A0A177XZF1_9VIBR</name>
<dbReference type="EMBL" id="LLEI02000032">
    <property type="protein sequence ID" value="OAJ93961.1"/>
    <property type="molecule type" value="Genomic_DNA"/>
</dbReference>
<evidence type="ECO:0000313" key="2">
    <source>
        <dbReference type="Proteomes" id="UP000078406"/>
    </source>
</evidence>
<organism evidence="1 2">
    <name type="scientific">Vibrio bivalvicida</name>
    <dbReference type="NCBI Taxonomy" id="1276888"/>
    <lineage>
        <taxon>Bacteria</taxon>
        <taxon>Pseudomonadati</taxon>
        <taxon>Pseudomonadota</taxon>
        <taxon>Gammaproteobacteria</taxon>
        <taxon>Vibrionales</taxon>
        <taxon>Vibrionaceae</taxon>
        <taxon>Vibrio</taxon>
        <taxon>Vibrio oreintalis group</taxon>
    </lineage>
</organism>